<dbReference type="RefSeq" id="WP_184260062.1">
    <property type="nucleotide sequence ID" value="NZ_JACHIO010000028.1"/>
</dbReference>
<dbReference type="EMBL" id="JACHIO010000028">
    <property type="protein sequence ID" value="MBB5066436.1"/>
    <property type="molecule type" value="Genomic_DNA"/>
</dbReference>
<sequence length="498" mass="56746">MSVQDQKLLEPMQRWSHVSMMEGPISTSFSLSVLVPVYNERYLVEPSLRRLLALQDPIIHSMEVIVVDDCSTDGSWEILQRIASEDDRVVLLRHERNMGKGAALRTALEKATGEISIVHDSDLEYNPADIPLLLKPFATESADAVFGSRYLSSHYRRALMFRHTLSNKALTFLANIFTDLNLSDIETCYKAIRTPLFQSIPLRHNDFRFEIEIAFKLAKRRARIFEAPISYLARSYQEGKKIGHKDIWLALSAILHFWFIDDIYKEDQYGSQILASLEKARRFNLWMGQTLAPYVGDRVLEIGSGIGTLTGQFIPRELYLASDINPSYLSYLRSYSVGKPYLRVRHIDAGVPGDFASTEGQFDTVLMVNVLEHVPNEQITLENIKSSLMPGGRAVILVPQHPALYGTLDHALDHRERYTPQSLRQGLEQAGFQVERIFDFNRFSVPGWWFNGKILKRKTFSPVQLKVLQMLMPVLRRLDPILPWGGLSLIAIATKPQA</sequence>
<dbReference type="SUPFAM" id="SSF53335">
    <property type="entry name" value="S-adenosyl-L-methionine-dependent methyltransferases"/>
    <property type="match status" value="1"/>
</dbReference>
<dbReference type="InterPro" id="IPR050256">
    <property type="entry name" value="Glycosyltransferase_2"/>
</dbReference>
<protein>
    <submittedName>
        <fullName evidence="2">Glycosyltransferase involved in cell wall biosynthesis</fullName>
    </submittedName>
</protein>
<comment type="caution">
    <text evidence="2">The sequence shown here is derived from an EMBL/GenBank/DDBJ whole genome shotgun (WGS) entry which is preliminary data.</text>
</comment>
<dbReference type="InterPro" id="IPR001173">
    <property type="entry name" value="Glyco_trans_2-like"/>
</dbReference>
<proteinExistence type="predicted"/>
<dbReference type="Gene3D" id="3.90.550.10">
    <property type="entry name" value="Spore Coat Polysaccharide Biosynthesis Protein SpsA, Chain A"/>
    <property type="match status" value="1"/>
</dbReference>
<name>A0A7W8EC86_9BACT</name>
<dbReference type="Pfam" id="PF00535">
    <property type="entry name" value="Glycos_transf_2"/>
    <property type="match status" value="1"/>
</dbReference>
<dbReference type="Proteomes" id="UP000584867">
    <property type="component" value="Unassembled WGS sequence"/>
</dbReference>
<evidence type="ECO:0000259" key="1">
    <source>
        <dbReference type="Pfam" id="PF00535"/>
    </source>
</evidence>
<keyword evidence="2" id="KW-0808">Transferase</keyword>
<gene>
    <name evidence="2" type="ORF">HDF15_004816</name>
</gene>
<dbReference type="InterPro" id="IPR029044">
    <property type="entry name" value="Nucleotide-diphossugar_trans"/>
</dbReference>
<dbReference type="PANTHER" id="PTHR48090:SF7">
    <property type="entry name" value="RFBJ PROTEIN"/>
    <property type="match status" value="1"/>
</dbReference>
<evidence type="ECO:0000313" key="2">
    <source>
        <dbReference type="EMBL" id="MBB5066436.1"/>
    </source>
</evidence>
<dbReference type="AlphaFoldDB" id="A0A7W8EC86"/>
<dbReference type="InterPro" id="IPR029063">
    <property type="entry name" value="SAM-dependent_MTases_sf"/>
</dbReference>
<dbReference type="Gene3D" id="3.40.50.150">
    <property type="entry name" value="Vaccinia Virus protein VP39"/>
    <property type="match status" value="1"/>
</dbReference>
<dbReference type="CDD" id="cd04179">
    <property type="entry name" value="DPM_DPG-synthase_like"/>
    <property type="match status" value="1"/>
</dbReference>
<dbReference type="CDD" id="cd02440">
    <property type="entry name" value="AdoMet_MTases"/>
    <property type="match status" value="1"/>
</dbReference>
<dbReference type="Pfam" id="PF13489">
    <property type="entry name" value="Methyltransf_23"/>
    <property type="match status" value="1"/>
</dbReference>
<evidence type="ECO:0000313" key="3">
    <source>
        <dbReference type="Proteomes" id="UP000584867"/>
    </source>
</evidence>
<dbReference type="SUPFAM" id="SSF53448">
    <property type="entry name" value="Nucleotide-diphospho-sugar transferases"/>
    <property type="match status" value="1"/>
</dbReference>
<accession>A0A7W8EC86</accession>
<dbReference type="PANTHER" id="PTHR48090">
    <property type="entry name" value="UNDECAPRENYL-PHOSPHATE 4-DEOXY-4-FORMAMIDO-L-ARABINOSE TRANSFERASE-RELATED"/>
    <property type="match status" value="1"/>
</dbReference>
<feature type="domain" description="Glycosyltransferase 2-like" evidence="1">
    <location>
        <begin position="32"/>
        <end position="198"/>
    </location>
</feature>
<dbReference type="GO" id="GO:0016740">
    <property type="term" value="F:transferase activity"/>
    <property type="evidence" value="ECO:0007669"/>
    <property type="project" value="UniProtKB-KW"/>
</dbReference>
<organism evidence="2 3">
    <name type="scientific">Granulicella mallensis</name>
    <dbReference type="NCBI Taxonomy" id="940614"/>
    <lineage>
        <taxon>Bacteria</taxon>
        <taxon>Pseudomonadati</taxon>
        <taxon>Acidobacteriota</taxon>
        <taxon>Terriglobia</taxon>
        <taxon>Terriglobales</taxon>
        <taxon>Acidobacteriaceae</taxon>
        <taxon>Granulicella</taxon>
    </lineage>
</organism>
<reference evidence="2 3" key="1">
    <citation type="submission" date="2020-08" db="EMBL/GenBank/DDBJ databases">
        <title>Genomic Encyclopedia of Type Strains, Phase IV (KMG-V): Genome sequencing to study the core and pangenomes of soil and plant-associated prokaryotes.</title>
        <authorList>
            <person name="Whitman W."/>
        </authorList>
    </citation>
    <scope>NUCLEOTIDE SEQUENCE [LARGE SCALE GENOMIC DNA]</scope>
    <source>
        <strain evidence="2 3">X5P3</strain>
    </source>
</reference>